<dbReference type="Pfam" id="PF22667">
    <property type="entry name" value="Lon_lid"/>
    <property type="match status" value="1"/>
</dbReference>
<dbReference type="InterPro" id="IPR027065">
    <property type="entry name" value="Lon_Prtase"/>
</dbReference>
<dbReference type="Gene3D" id="3.30.230.10">
    <property type="match status" value="1"/>
</dbReference>
<dbReference type="Gene3D" id="2.30.130.40">
    <property type="entry name" value="LON domain-like"/>
    <property type="match status" value="1"/>
</dbReference>
<dbReference type="FunFam" id="3.40.50.300:FF:000382">
    <property type="entry name" value="Lon protease homolog 2, peroxisomal"/>
    <property type="match status" value="1"/>
</dbReference>
<dbReference type="PRINTS" id="PR00830">
    <property type="entry name" value="ENDOLAPTASE"/>
</dbReference>
<dbReference type="InterPro" id="IPR003111">
    <property type="entry name" value="Lon_prtase_N"/>
</dbReference>
<dbReference type="InterPro" id="IPR020568">
    <property type="entry name" value="Ribosomal_Su5_D2-typ_SF"/>
</dbReference>
<evidence type="ECO:0000256" key="10">
    <source>
        <dbReference type="RuleBase" id="RU000592"/>
    </source>
</evidence>
<dbReference type="Gene3D" id="1.20.5.5270">
    <property type="match status" value="1"/>
</dbReference>
<keyword evidence="1" id="KW-0963">Cytoplasm</keyword>
<dbReference type="PANTHER" id="PTHR10046">
    <property type="entry name" value="ATP DEPENDENT LON PROTEASE FAMILY MEMBER"/>
    <property type="match status" value="1"/>
</dbReference>
<dbReference type="InterPro" id="IPR004815">
    <property type="entry name" value="Lon_bac/euk-typ"/>
</dbReference>
<evidence type="ECO:0000256" key="6">
    <source>
        <dbReference type="ARBA" id="ARBA00022840"/>
    </source>
</evidence>
<evidence type="ECO:0000256" key="1">
    <source>
        <dbReference type="ARBA" id="ARBA00022490"/>
    </source>
</evidence>
<dbReference type="EC" id="3.4.21.-" evidence="10"/>
<dbReference type="InterPro" id="IPR003959">
    <property type="entry name" value="ATPase_AAA_core"/>
</dbReference>
<dbReference type="GO" id="GO:0016887">
    <property type="term" value="F:ATP hydrolysis activity"/>
    <property type="evidence" value="ECO:0007669"/>
    <property type="project" value="InterPro"/>
</dbReference>
<dbReference type="SUPFAM" id="SSF52540">
    <property type="entry name" value="P-loop containing nucleoside triphosphate hydrolases"/>
    <property type="match status" value="1"/>
</dbReference>
<keyword evidence="4 8" id="KW-0378">Hydrolase</keyword>
<dbReference type="FunFam" id="3.30.230.10:FF:000019">
    <property type="entry name" value="Lon protease homolog 2, peroxisomal"/>
    <property type="match status" value="1"/>
</dbReference>
<dbReference type="SUPFAM" id="SSF88697">
    <property type="entry name" value="PUA domain-like"/>
    <property type="match status" value="1"/>
</dbReference>
<dbReference type="GO" id="GO:0004176">
    <property type="term" value="F:ATP-dependent peptidase activity"/>
    <property type="evidence" value="ECO:0007669"/>
    <property type="project" value="UniProtKB-UniRule"/>
</dbReference>
<keyword evidence="5 8" id="KW-0720">Serine protease</keyword>
<dbReference type="Pfam" id="PF05362">
    <property type="entry name" value="Lon_C"/>
    <property type="match status" value="1"/>
</dbReference>
<evidence type="ECO:0000256" key="2">
    <source>
        <dbReference type="ARBA" id="ARBA00022670"/>
    </source>
</evidence>
<dbReference type="Proteomes" id="UP001211907">
    <property type="component" value="Unassembled WGS sequence"/>
</dbReference>
<sequence length="858" mass="92280">MATQQSNSIINNNSNEHAVLGLGGGRVLFPGLVLRLQLQIAGGGSPRAVALMDHLARLVDHRHALVACVPSLPESDLRSDKENNTDSRSDKQTDKPAKVNGNSQSDEDLALDASRLAPFGVAARVVAFRSFTPSSAQKKNSKTQTATVSYLVALEGLYRIKIESVKKLDPFLVVAVTPFHDKATLKSTGLELANLLSQLQLPPQAITQLRKTISDAPAPLLADLLASMIDLSTEEKIEILGSVDVTDRVERVVELVVRQVQLEAIKKELGETTSGDGADSDTDPELSSLKAKLESLQMPEDASKATKRELARLARMPAQMPEHQIIRNYLEWMSEMPWNFGTGSDDIDVDKARLRLDADHFGMEGVKKRVLEYLAVGKLKKDLKGPILCLMGPPGVGKTSLGKSIANALGRKFHRISLGGVRDEAEIRGHRRTYIGALPGLIIQAMKKCGANDPVILLDEIDKVTRDSRGDPASALLEVLDPEQNSTFTDHYLNVPFDLSKVLFIATANDSETISAPLMDRMEVIQIHGYTFPEKLQIAASYLLPKQLKTHGLEPSLITIPDASLLKIATDYTRESGVRALEREIASVCRHLAVSYAQAQERHALDAFSGFVSPLRVQEILGAPKFVEEAIGEGLAAPGVVMGLAWTSDGAGGLLFIEAMRIRGGKGSLVLTGKLGDVIKESAQIGVSWVRANAARLGLFFGSGGDDGGNVVGDKRDIMEGIDVHIHFPAGATPKDGPSAGITIVTALVSLFSGRSVKSLVAMTGEISLRGKVHAVGGIKEKVLAAHRGGIKRVILPAQNKKDVDEIPSDVQKSIELCFVSKIDEVLELAFDGGFFSVEDSVSSHQLISGGGVFEAKL</sequence>
<dbReference type="EMBL" id="JADGJH010001333">
    <property type="protein sequence ID" value="KAJ3114878.1"/>
    <property type="molecule type" value="Genomic_DNA"/>
</dbReference>
<reference evidence="14" key="1">
    <citation type="submission" date="2020-05" db="EMBL/GenBank/DDBJ databases">
        <title>Phylogenomic resolution of chytrid fungi.</title>
        <authorList>
            <person name="Stajich J.E."/>
            <person name="Amses K."/>
            <person name="Simmons R."/>
            <person name="Seto K."/>
            <person name="Myers J."/>
            <person name="Bonds A."/>
            <person name="Quandt C.A."/>
            <person name="Barry K."/>
            <person name="Liu P."/>
            <person name="Grigoriev I."/>
            <person name="Longcore J.E."/>
            <person name="James T.Y."/>
        </authorList>
    </citation>
    <scope>NUCLEOTIDE SEQUENCE</scope>
    <source>
        <strain evidence="14">JEL0513</strain>
    </source>
</reference>
<evidence type="ECO:0000256" key="11">
    <source>
        <dbReference type="SAM" id="MobiDB-lite"/>
    </source>
</evidence>
<evidence type="ECO:0000256" key="5">
    <source>
        <dbReference type="ARBA" id="ARBA00022825"/>
    </source>
</evidence>
<dbReference type="InterPro" id="IPR003593">
    <property type="entry name" value="AAA+_ATPase"/>
</dbReference>
<feature type="active site" evidence="8">
    <location>
        <position position="782"/>
    </location>
</feature>
<dbReference type="AlphaFoldDB" id="A0AAD5XAZ7"/>
<keyword evidence="3 9" id="KW-0547">Nucleotide-binding</keyword>
<keyword evidence="15" id="KW-1185">Reference proteome</keyword>
<evidence type="ECO:0000313" key="14">
    <source>
        <dbReference type="EMBL" id="KAJ3114878.1"/>
    </source>
</evidence>
<feature type="domain" description="Lon proteolytic" evidence="12">
    <location>
        <begin position="635"/>
        <end position="833"/>
    </location>
</feature>
<dbReference type="GO" id="GO:0006508">
    <property type="term" value="P:proteolysis"/>
    <property type="evidence" value="ECO:0007669"/>
    <property type="project" value="UniProtKB-KW"/>
</dbReference>
<dbReference type="Gene3D" id="1.10.8.60">
    <property type="match status" value="1"/>
</dbReference>
<dbReference type="PROSITE" id="PS01046">
    <property type="entry name" value="LON_SER"/>
    <property type="match status" value="1"/>
</dbReference>
<gene>
    <name evidence="14" type="primary">LONP2</name>
    <name evidence="14" type="ORF">HK100_001527</name>
</gene>
<dbReference type="SUPFAM" id="SSF54211">
    <property type="entry name" value="Ribosomal protein S5 domain 2-like"/>
    <property type="match status" value="1"/>
</dbReference>
<comment type="caution">
    <text evidence="14">The sequence shown here is derived from an EMBL/GenBank/DDBJ whole genome shotgun (WGS) entry which is preliminary data.</text>
</comment>
<dbReference type="FunFam" id="1.20.5.5270:FF:000002">
    <property type="entry name" value="Lon protease homolog"/>
    <property type="match status" value="1"/>
</dbReference>
<name>A0AAD5XAZ7_9FUNG</name>
<evidence type="ECO:0000259" key="12">
    <source>
        <dbReference type="PROSITE" id="PS51786"/>
    </source>
</evidence>
<dbReference type="PROSITE" id="PS51787">
    <property type="entry name" value="LON_N"/>
    <property type="match status" value="1"/>
</dbReference>
<dbReference type="InterPro" id="IPR054594">
    <property type="entry name" value="Lon_lid"/>
</dbReference>
<dbReference type="CDD" id="cd19500">
    <property type="entry name" value="RecA-like_Lon"/>
    <property type="match status" value="1"/>
</dbReference>
<dbReference type="InterPro" id="IPR046336">
    <property type="entry name" value="Lon_prtase_N_sf"/>
</dbReference>
<dbReference type="GO" id="GO:0004252">
    <property type="term" value="F:serine-type endopeptidase activity"/>
    <property type="evidence" value="ECO:0007669"/>
    <property type="project" value="UniProtKB-UniRule"/>
</dbReference>
<proteinExistence type="inferred from homology"/>
<dbReference type="InterPro" id="IPR015947">
    <property type="entry name" value="PUA-like_sf"/>
</dbReference>
<feature type="region of interest" description="Disordered" evidence="11">
    <location>
        <begin position="75"/>
        <end position="105"/>
    </location>
</feature>
<dbReference type="NCBIfam" id="TIGR00763">
    <property type="entry name" value="lon"/>
    <property type="match status" value="1"/>
</dbReference>
<keyword evidence="2 8" id="KW-0645">Protease</keyword>
<feature type="domain" description="Lon N-terminal" evidence="13">
    <location>
        <begin position="17"/>
        <end position="260"/>
    </location>
</feature>
<protein>
    <recommendedName>
        <fullName evidence="10">Lon protease homolog</fullName>
        <ecNumber evidence="10">3.4.21.-</ecNumber>
    </recommendedName>
</protein>
<keyword evidence="7" id="KW-0346">Stress response</keyword>
<dbReference type="InterPro" id="IPR014721">
    <property type="entry name" value="Ribsml_uS5_D2-typ_fold_subgr"/>
</dbReference>
<keyword evidence="6 9" id="KW-0067">ATP-binding</keyword>
<dbReference type="InterPro" id="IPR008268">
    <property type="entry name" value="Peptidase_S16_AS"/>
</dbReference>
<dbReference type="Gene3D" id="3.40.50.300">
    <property type="entry name" value="P-loop containing nucleotide triphosphate hydrolases"/>
    <property type="match status" value="1"/>
</dbReference>
<feature type="compositionally biased region" description="Basic and acidic residues" evidence="11">
    <location>
        <begin position="75"/>
        <end position="97"/>
    </location>
</feature>
<evidence type="ECO:0000256" key="9">
    <source>
        <dbReference type="RuleBase" id="RU000591"/>
    </source>
</evidence>
<comment type="similarity">
    <text evidence="8 9">Belongs to the peptidase S16 family.</text>
</comment>
<dbReference type="SMART" id="SM00464">
    <property type="entry name" value="LON"/>
    <property type="match status" value="1"/>
</dbReference>
<dbReference type="GO" id="GO:0005524">
    <property type="term" value="F:ATP binding"/>
    <property type="evidence" value="ECO:0007669"/>
    <property type="project" value="UniProtKB-KW"/>
</dbReference>
<evidence type="ECO:0000256" key="8">
    <source>
        <dbReference type="PROSITE-ProRule" id="PRU01122"/>
    </source>
</evidence>
<dbReference type="PROSITE" id="PS51786">
    <property type="entry name" value="LON_PROTEOLYTIC"/>
    <property type="match status" value="1"/>
</dbReference>
<dbReference type="Pfam" id="PF02190">
    <property type="entry name" value="LON_substr_bdg"/>
    <property type="match status" value="1"/>
</dbReference>
<dbReference type="GO" id="GO:0030163">
    <property type="term" value="P:protein catabolic process"/>
    <property type="evidence" value="ECO:0007669"/>
    <property type="project" value="InterPro"/>
</dbReference>
<feature type="active site" evidence="8">
    <location>
        <position position="739"/>
    </location>
</feature>
<dbReference type="Gene3D" id="1.20.58.1480">
    <property type="match status" value="1"/>
</dbReference>
<evidence type="ECO:0000256" key="4">
    <source>
        <dbReference type="ARBA" id="ARBA00022801"/>
    </source>
</evidence>
<organism evidence="14 15">
    <name type="scientific">Physocladia obscura</name>
    <dbReference type="NCBI Taxonomy" id="109957"/>
    <lineage>
        <taxon>Eukaryota</taxon>
        <taxon>Fungi</taxon>
        <taxon>Fungi incertae sedis</taxon>
        <taxon>Chytridiomycota</taxon>
        <taxon>Chytridiomycota incertae sedis</taxon>
        <taxon>Chytridiomycetes</taxon>
        <taxon>Chytridiales</taxon>
        <taxon>Chytriomycetaceae</taxon>
        <taxon>Physocladia</taxon>
    </lineage>
</organism>
<dbReference type="InterPro" id="IPR008269">
    <property type="entry name" value="Lon_proteolytic"/>
</dbReference>
<dbReference type="Pfam" id="PF00004">
    <property type="entry name" value="AAA"/>
    <property type="match status" value="1"/>
</dbReference>
<evidence type="ECO:0000256" key="3">
    <source>
        <dbReference type="ARBA" id="ARBA00022741"/>
    </source>
</evidence>
<dbReference type="SMART" id="SM00382">
    <property type="entry name" value="AAA"/>
    <property type="match status" value="1"/>
</dbReference>
<evidence type="ECO:0000259" key="13">
    <source>
        <dbReference type="PROSITE" id="PS51787"/>
    </source>
</evidence>
<dbReference type="InterPro" id="IPR027417">
    <property type="entry name" value="P-loop_NTPase"/>
</dbReference>
<evidence type="ECO:0000256" key="7">
    <source>
        <dbReference type="ARBA" id="ARBA00023016"/>
    </source>
</evidence>
<accession>A0AAD5XAZ7</accession>
<evidence type="ECO:0000313" key="15">
    <source>
        <dbReference type="Proteomes" id="UP001211907"/>
    </source>
</evidence>